<reference evidence="2 3" key="1">
    <citation type="submission" date="2020-10" db="EMBL/GenBank/DDBJ databases">
        <title>Phylogeny of dyella-like bacteria.</title>
        <authorList>
            <person name="Fu J."/>
        </authorList>
    </citation>
    <scope>NUCLEOTIDE SEQUENCE [LARGE SCALE GENOMIC DNA]</scope>
    <source>
        <strain evidence="2 3">BB4</strain>
    </source>
</reference>
<accession>A0ABW8KCD0</accession>
<feature type="domain" description="DZANK-type" evidence="1">
    <location>
        <begin position="172"/>
        <end position="216"/>
    </location>
</feature>
<dbReference type="InterPro" id="IPR025874">
    <property type="entry name" value="DZR"/>
</dbReference>
<protein>
    <submittedName>
        <fullName evidence="2">Zinc ribbon domain-containing protein</fullName>
    </submittedName>
</protein>
<comment type="caution">
    <text evidence="2">The sequence shown here is derived from an EMBL/GenBank/DDBJ whole genome shotgun (WGS) entry which is preliminary data.</text>
</comment>
<dbReference type="EMBL" id="JADIKD010000012">
    <property type="protein sequence ID" value="MFK2919368.1"/>
    <property type="molecule type" value="Genomic_DNA"/>
</dbReference>
<organism evidence="2 3">
    <name type="scientific">Dyella koreensis</name>
    <dbReference type="NCBI Taxonomy" id="311235"/>
    <lineage>
        <taxon>Bacteria</taxon>
        <taxon>Pseudomonadati</taxon>
        <taxon>Pseudomonadota</taxon>
        <taxon>Gammaproteobacteria</taxon>
        <taxon>Lysobacterales</taxon>
        <taxon>Rhodanobacteraceae</taxon>
        <taxon>Dyella</taxon>
    </lineage>
</organism>
<gene>
    <name evidence="2" type="ORF">ISS97_19045</name>
</gene>
<keyword evidence="3" id="KW-1185">Reference proteome</keyword>
<dbReference type="RefSeq" id="WP_379984593.1">
    <property type="nucleotide sequence ID" value="NZ_JADIKD010000012.1"/>
</dbReference>
<dbReference type="Pfam" id="PF12773">
    <property type="entry name" value="DZR"/>
    <property type="match status" value="1"/>
</dbReference>
<dbReference type="Proteomes" id="UP001620408">
    <property type="component" value="Unassembled WGS sequence"/>
</dbReference>
<proteinExistence type="predicted"/>
<evidence type="ECO:0000313" key="2">
    <source>
        <dbReference type="EMBL" id="MFK2919368.1"/>
    </source>
</evidence>
<sequence length="226" mass="24116">MSDDLHFSNNYHDLSQQYGTGAGFQFEFYCQSCSDTWRSPFAPYRSGQASGWMREIGSLASNLLGGLGGSLDNAVEGIAKAGWGTSRDAAFKEAITAAENHFHRCASCHHYVCDRCFSTDSGLCQTCAPDISTQVQAARHQGKLEAAKDNARELGKSQAGQVDIATERQLVCPQCGCEARGGKFCPDCGHRLAAPDQCTGCQAELPAGSRFCPECGKPANTAVKTG</sequence>
<evidence type="ECO:0000259" key="1">
    <source>
        <dbReference type="Pfam" id="PF12773"/>
    </source>
</evidence>
<evidence type="ECO:0000313" key="3">
    <source>
        <dbReference type="Proteomes" id="UP001620408"/>
    </source>
</evidence>
<name>A0ABW8KCD0_9GAMM</name>